<reference evidence="1 2" key="1">
    <citation type="submission" date="2013-04" db="EMBL/GenBank/DDBJ databases">
        <title>The Genome Sequence of Enterorhabdus caecimuris B7.</title>
        <authorList>
            <consortium name="The Broad Institute Genomics Platform"/>
            <consortium name="The Broad Institute Genome Sequencing Center for Infectious Disease"/>
            <person name="Earl A."/>
            <person name="Xavier R."/>
            <person name="Elson C."/>
            <person name="Duck W."/>
            <person name="Walker B."/>
            <person name="Young S."/>
            <person name="Zeng Q."/>
            <person name="Gargeya S."/>
            <person name="Fitzgerald M."/>
            <person name="Haas B."/>
            <person name="Abouelleil A."/>
            <person name="Allen A.W."/>
            <person name="Alvarado L."/>
            <person name="Arachchi H.M."/>
            <person name="Berlin A.M."/>
            <person name="Chapman S.B."/>
            <person name="Gainer-Dewar J."/>
            <person name="Goldberg J."/>
            <person name="Griggs A."/>
            <person name="Gujja S."/>
            <person name="Hansen M."/>
            <person name="Howarth C."/>
            <person name="Imamovic A."/>
            <person name="Ireland A."/>
            <person name="Larimer J."/>
            <person name="McCowan C."/>
            <person name="Murphy C."/>
            <person name="Pearson M."/>
            <person name="Poon T.W."/>
            <person name="Priest M."/>
            <person name="Roberts A."/>
            <person name="Saif S."/>
            <person name="Shea T."/>
            <person name="Sisk P."/>
            <person name="Sykes S."/>
            <person name="Wortman J."/>
            <person name="Nusbaum C."/>
            <person name="Birren B."/>
        </authorList>
    </citation>
    <scope>NUCLEOTIDE SEQUENCE [LARGE SCALE GENOMIC DNA]</scope>
    <source>
        <strain evidence="1 2">B7</strain>
    </source>
</reference>
<sequence>MPNATATVVGYEDYVARQNDSFDLLALQAYGEERMAHIIAKANREYVGVLLFEGGERLRIPIVEKVETPETLPPWRR</sequence>
<dbReference type="Proteomes" id="UP000014204">
    <property type="component" value="Unassembled WGS sequence"/>
</dbReference>
<dbReference type="RefSeq" id="WP_016309723.1">
    <property type="nucleotide sequence ID" value="NZ_KE159646.1"/>
</dbReference>
<dbReference type="AlphaFoldDB" id="R9KXI4"/>
<dbReference type="PATRIC" id="fig|1235794.3.peg.1509"/>
<dbReference type="HOGENOM" id="CLU_175462_0_2_11"/>
<proteinExistence type="predicted"/>
<gene>
    <name evidence="1" type="ORF">C811_01523</name>
</gene>
<dbReference type="EMBL" id="ASSY01000008">
    <property type="protein sequence ID" value="EOS51105.1"/>
    <property type="molecule type" value="Genomic_DNA"/>
</dbReference>
<dbReference type="eggNOG" id="ENOG50333X6">
    <property type="taxonomic scope" value="Bacteria"/>
</dbReference>
<name>R9KXI4_9ACTN</name>
<accession>R9KXI4</accession>
<organism evidence="1 2">
    <name type="scientific">Adlercreutzia caecimuris B7</name>
    <dbReference type="NCBI Taxonomy" id="1235794"/>
    <lineage>
        <taxon>Bacteria</taxon>
        <taxon>Bacillati</taxon>
        <taxon>Actinomycetota</taxon>
        <taxon>Coriobacteriia</taxon>
        <taxon>Eggerthellales</taxon>
        <taxon>Eggerthellaceae</taxon>
        <taxon>Adlercreutzia</taxon>
    </lineage>
</organism>
<evidence type="ECO:0000313" key="2">
    <source>
        <dbReference type="Proteomes" id="UP000014204"/>
    </source>
</evidence>
<dbReference type="OrthoDB" id="2941457at2"/>
<keyword evidence="2" id="KW-1185">Reference proteome</keyword>
<protein>
    <submittedName>
        <fullName evidence="1">Uncharacterized protein</fullName>
    </submittedName>
</protein>
<evidence type="ECO:0000313" key="1">
    <source>
        <dbReference type="EMBL" id="EOS51105.1"/>
    </source>
</evidence>
<dbReference type="STRING" id="1235794.C811_01523"/>
<dbReference type="GeneID" id="82191004"/>
<comment type="caution">
    <text evidence="1">The sequence shown here is derived from an EMBL/GenBank/DDBJ whole genome shotgun (WGS) entry which is preliminary data.</text>
</comment>